<proteinExistence type="predicted"/>
<keyword evidence="3" id="KW-1185">Reference proteome</keyword>
<feature type="region of interest" description="Disordered" evidence="1">
    <location>
        <begin position="99"/>
        <end position="123"/>
    </location>
</feature>
<name>A0A2T5B5S5_MYCDI</name>
<organism evidence="2 3">
    <name type="scientific">Mycoplana dimorpha</name>
    <dbReference type="NCBI Taxonomy" id="28320"/>
    <lineage>
        <taxon>Bacteria</taxon>
        <taxon>Pseudomonadati</taxon>
        <taxon>Pseudomonadota</taxon>
        <taxon>Alphaproteobacteria</taxon>
        <taxon>Hyphomicrobiales</taxon>
        <taxon>Rhizobiaceae</taxon>
        <taxon>Mycoplana</taxon>
    </lineage>
</organism>
<dbReference type="Proteomes" id="UP000241247">
    <property type="component" value="Unassembled WGS sequence"/>
</dbReference>
<protein>
    <submittedName>
        <fullName evidence="2">Uncharacterized protein</fullName>
    </submittedName>
</protein>
<comment type="caution">
    <text evidence="2">The sequence shown here is derived from an EMBL/GenBank/DDBJ whole genome shotgun (WGS) entry which is preliminary data.</text>
</comment>
<dbReference type="OrthoDB" id="8420065at2"/>
<accession>A0A2T5B5S5</accession>
<sequence>MRPVRPGPAGNRPEQRFHQAMLALYDACAALGFRPALFRRYVVLNGGVAAARELVFQPGTTGLERLVVLGKPELSMEATMLQPDFQALFSAEELRQARERLATAGRSRSRGRLDAQPSGPQKK</sequence>
<dbReference type="RefSeq" id="WP_146165086.1">
    <property type="nucleotide sequence ID" value="NZ_JBHEEX010000003.1"/>
</dbReference>
<evidence type="ECO:0000256" key="1">
    <source>
        <dbReference type="SAM" id="MobiDB-lite"/>
    </source>
</evidence>
<evidence type="ECO:0000313" key="2">
    <source>
        <dbReference type="EMBL" id="PTM94322.1"/>
    </source>
</evidence>
<evidence type="ECO:0000313" key="3">
    <source>
        <dbReference type="Proteomes" id="UP000241247"/>
    </source>
</evidence>
<dbReference type="EMBL" id="PZZZ01000005">
    <property type="protein sequence ID" value="PTM94322.1"/>
    <property type="molecule type" value="Genomic_DNA"/>
</dbReference>
<reference evidence="2 3" key="1">
    <citation type="submission" date="2018-04" db="EMBL/GenBank/DDBJ databases">
        <title>Genomic Encyclopedia of Type Strains, Phase IV (KMG-IV): sequencing the most valuable type-strain genomes for metagenomic binning, comparative biology and taxonomic classification.</title>
        <authorList>
            <person name="Goeker M."/>
        </authorList>
    </citation>
    <scope>NUCLEOTIDE SEQUENCE [LARGE SCALE GENOMIC DNA]</scope>
    <source>
        <strain evidence="2 3">DSM 7138</strain>
    </source>
</reference>
<dbReference type="AlphaFoldDB" id="A0A2T5B5S5"/>
<gene>
    <name evidence="2" type="ORF">C7449_105222</name>
</gene>